<keyword evidence="2" id="KW-1185">Reference proteome</keyword>
<accession>A0A4Y2HGZ8</accession>
<dbReference type="EMBL" id="BGPR01102925">
    <property type="protein sequence ID" value="GBM64612.1"/>
    <property type="molecule type" value="Genomic_DNA"/>
</dbReference>
<evidence type="ECO:0000313" key="2">
    <source>
        <dbReference type="Proteomes" id="UP000499080"/>
    </source>
</evidence>
<comment type="caution">
    <text evidence="1">The sequence shown here is derived from an EMBL/GenBank/DDBJ whole genome shotgun (WGS) entry which is preliminary data.</text>
</comment>
<reference evidence="1 2" key="1">
    <citation type="journal article" date="2019" name="Sci. Rep.">
        <title>Orb-weaving spider Araneus ventricosus genome elucidates the spidroin gene catalogue.</title>
        <authorList>
            <person name="Kono N."/>
            <person name="Nakamura H."/>
            <person name="Ohtoshi R."/>
            <person name="Moran D.A.P."/>
            <person name="Shinohara A."/>
            <person name="Yoshida Y."/>
            <person name="Fujiwara M."/>
            <person name="Mori M."/>
            <person name="Tomita M."/>
            <person name="Arakawa K."/>
        </authorList>
    </citation>
    <scope>NUCLEOTIDE SEQUENCE [LARGE SCALE GENOMIC DNA]</scope>
</reference>
<dbReference type="Proteomes" id="UP000499080">
    <property type="component" value="Unassembled WGS sequence"/>
</dbReference>
<dbReference type="AlphaFoldDB" id="A0A4Y2HGZ8"/>
<gene>
    <name evidence="1" type="ORF">AVEN_271633_1</name>
</gene>
<protein>
    <submittedName>
        <fullName evidence="1">Uncharacterized protein</fullName>
    </submittedName>
</protein>
<name>A0A4Y2HGZ8_ARAVE</name>
<organism evidence="1 2">
    <name type="scientific">Araneus ventricosus</name>
    <name type="common">Orbweaver spider</name>
    <name type="synonym">Epeira ventricosa</name>
    <dbReference type="NCBI Taxonomy" id="182803"/>
    <lineage>
        <taxon>Eukaryota</taxon>
        <taxon>Metazoa</taxon>
        <taxon>Ecdysozoa</taxon>
        <taxon>Arthropoda</taxon>
        <taxon>Chelicerata</taxon>
        <taxon>Arachnida</taxon>
        <taxon>Araneae</taxon>
        <taxon>Araneomorphae</taxon>
        <taxon>Entelegynae</taxon>
        <taxon>Araneoidea</taxon>
        <taxon>Araneidae</taxon>
        <taxon>Araneus</taxon>
    </lineage>
</organism>
<sequence>MVRTGSKREWIQSLSTLKSRSIFTGMRRGWWQQAITIMISIASVSKPDFTEDPPCTGLLYVKYYVEGQMSSRRCGAEVWRADASSGVVFVI</sequence>
<proteinExistence type="predicted"/>
<evidence type="ECO:0000313" key="1">
    <source>
        <dbReference type="EMBL" id="GBM64612.1"/>
    </source>
</evidence>